<dbReference type="InterPro" id="IPR016035">
    <property type="entry name" value="Acyl_Trfase/lysoPLipase"/>
</dbReference>
<dbReference type="Pfam" id="PF08659">
    <property type="entry name" value="KR"/>
    <property type="match status" value="1"/>
</dbReference>
<dbReference type="SUPFAM" id="SSF53901">
    <property type="entry name" value="Thiolase-like"/>
    <property type="match status" value="2"/>
</dbReference>
<feature type="region of interest" description="N-terminal hotdog fold" evidence="5">
    <location>
        <begin position="933"/>
        <end position="1065"/>
    </location>
</feature>
<dbReference type="SMART" id="SM00823">
    <property type="entry name" value="PKS_PP"/>
    <property type="match status" value="1"/>
</dbReference>
<dbReference type="SUPFAM" id="SSF51735">
    <property type="entry name" value="NAD(P)-binding Rossmann-fold domains"/>
    <property type="match status" value="2"/>
</dbReference>
<dbReference type="CDD" id="cd05195">
    <property type="entry name" value="enoyl_red"/>
    <property type="match status" value="1"/>
</dbReference>
<evidence type="ECO:0008006" key="12">
    <source>
        <dbReference type="Google" id="ProtNLM"/>
    </source>
</evidence>
<dbReference type="Pfam" id="PF23297">
    <property type="entry name" value="ACP_SdgA_C"/>
    <property type="match status" value="1"/>
</dbReference>
<feature type="region of interest" description="Disordered" evidence="6">
    <location>
        <begin position="1"/>
        <end position="75"/>
    </location>
</feature>
<dbReference type="InterPro" id="IPR014030">
    <property type="entry name" value="Ketoacyl_synth_N"/>
</dbReference>
<evidence type="ECO:0000256" key="5">
    <source>
        <dbReference type="PROSITE-ProRule" id="PRU01363"/>
    </source>
</evidence>
<evidence type="ECO:0000313" key="10">
    <source>
        <dbReference type="EMBL" id="KAJ4336675.1"/>
    </source>
</evidence>
<dbReference type="GO" id="GO:0006633">
    <property type="term" value="P:fatty acid biosynthetic process"/>
    <property type="evidence" value="ECO:0007669"/>
    <property type="project" value="TreeGrafter"/>
</dbReference>
<sequence>MAPYVLTPTSDLDNRLGQPDPSSSNDVSSGGGATPASSRSDTDESMHSGTTGHPAVYTSESNEQSGVIDSDEAAKATDHKYEDAYTHGYKDGYTVAHVELKHQQIAIIGMSCRLPGSVSTPDEFWELLARSRTGYSEIPESRFSGKRYFHPNPGKSGSTNARGGNFLTHDLTAFDAPFFGFTQQEAISLDPQQRLLLECTFEALESAGIPKHEVVGKDVGCFVGGTFSEYEADLFRDPDTIPMHQATGYGRGEGCGMVLLKPLEQAIKDNDPIRAVITGSGINQDGKTPGITMPNGDAQESLIRSVYKNGGMDPRDTGYVEAHGTGTRVGDPIEVGAIQRVFGEGRNKRKPLYIGSVKSNIGHLEAAAGIAGVIKTALMLERGFILPNYDFKYPNENIPFDQWGLKVATRQQPWPFGKRWASVNGFGFGGTNGHVVMTKGPLERKTMKEEVDNQTCERLFVLSANDKSSAEKTMQTLGIYLEQRPEVFQNDLLSNLAYTLGQRKSFHPWRIALSASSSAELVEILSSGRISPMKQDADTPRLGWIFTGQGAQWWAMGRELLQTYPVYAAAIKLADSHLTSIGADFSLLEELGKDEDQTLINAAYLSQPSCTAVQLALVDLLRSWGVRPSAVAGHSSGEIGAAYAANLITFEDAMTIAYHRGRLVPLLKQKYPTLNGCMMAVGASRDQIEPLLDQISPSLGQARIACINSPSSITISGDEPAVMLLQALLENEYPGMFVRKLQVDTAYHSHHMDLVAKEYTQSLHGLKAPMPSEIMFYSSLLGRLATCEELDPTYWVQNLTCPVRFDEAVQAMYGPTHDQRAPVNVICELGPHAALQGPIKQILKHIGGAASKTTYMSVLQRKRNAVTTALSMAGSLFVKGAMLNMGSINFSTPLERAPQVLVDMPRYSWNHSSKFYHESRITSVHKHHDAPKHDIIGNLASYSNDVEPTWRNVVRLDDLPWLRQYQMQGVTMFPISGFLAMAVEAAAQRAMSTHTSWDHIEVEDLTVKTPVMLSEEELEMTIELRKSQGQEGNDTAQYFIIRSWSRTRGWNENCTGSTALVQTVTNNVDGQRTQKHQRQSLYAKAVEIAQAATECVSSSYMYSRLCDIGASYGSLFQGLQQCHTSSRGSVAQVVKTNTTLEMPHHYETDYILHPTSIEQLLSMYWPILSAINPLGTLHLPGSIGKATISSRALEIFRAPGDTLQAVCEPQGTLLDDAPNEFSMSAVDASGEAVISIENLSTSPIVENKDSSDEIEAQELCYKLDWEQVVERRDTSVEQEPNPCLDTEIVIVHSETAEQSQLASELAGCLNKAYGASVTQGSLEDVAPAAKDKLCLVLTELERPMLSTLSPQQFSALKATLISAQGVFWMVKGAYHQSNSPESNMVSGLSRTLRSEGALNDFVTLDFDSNDEVRSPNLVSTICDVFRMTFGNKEKIEEKEFWARNGTLFTPRVLDDGDMNEYVHEKIHPTATEPASLSDVKRPLCGSLAMMGAAESLKFEDDNRMAQALPGEQVEIQVQTVGISALDLKQPGKVGLECSGVVVAVGSDVPNLCVGDRVAAITTEGSLSTVVRVHYGLAFKAPEYISFETLATTPLAYCTAVYALMDQARLSGGESMLIHDAASPLGQAALAVALTLKADVWVTVKTEEEKVFVMRHFSIQQDRIWFAGDTNFSRMIQHKTQGQGIDVVFNTLADRRVVRATAACLARFGRFVNAVVAQNPFLDMPCAKNATVFSVDFAALLEHRSSTAQRLLADVSRMLQYGRIRGLQNIPSFSASEAVAALQHVSSATMTERSVVVFGRNDIVTAPRIKRDVQLLREDGTYILIGGTGGLGRKMAEWMVQKGARHLVLLSRSGTLRGQAVSQIEALRRTGVNVVVRSCNVSNREEVEDLVQHGLSDLPPIRGVIHGAMVLHDVLFENVTYEQYTSVISSKVQGAWNFYHAFSTNTAALDFFVLISSAAGAVGNRGQAAYAAANTFLNGFAQFLLARGINSASLDLTAVSDAGYLAEDADKAAEVARNLGSDTICLAQVLALLHAAVEGKLKSCNGHPITGMRISPTNRPFWSTDPKFVHLTRAADKSAESDCAAAVVPWSTQFRSAASRSEAEGIVCAALVEKIAEVVSMEKDDLDPERSLSCYPLDSLTAIEVRNFITRMFESSLQVLELLASGSVKSLAAVVVGKTKVKLPES</sequence>
<dbReference type="InterPro" id="IPR013968">
    <property type="entry name" value="PKS_KR"/>
</dbReference>
<dbReference type="InterPro" id="IPR020841">
    <property type="entry name" value="PKS_Beta-ketoAc_synthase_dom"/>
</dbReference>
<dbReference type="SUPFAM" id="SSF47336">
    <property type="entry name" value="ACP-like"/>
    <property type="match status" value="1"/>
</dbReference>
<evidence type="ECO:0000259" key="8">
    <source>
        <dbReference type="PROSITE" id="PS52004"/>
    </source>
</evidence>
<dbReference type="SUPFAM" id="SSF55048">
    <property type="entry name" value="Probable ACP-binding domain of malonyl-CoA ACP transacylase"/>
    <property type="match status" value="1"/>
</dbReference>
<dbReference type="Pfam" id="PF23114">
    <property type="entry name" value="NAD-bd_HRPKS_sdrA"/>
    <property type="match status" value="1"/>
</dbReference>
<dbReference type="Pfam" id="PF08240">
    <property type="entry name" value="ADH_N"/>
    <property type="match status" value="1"/>
</dbReference>
<dbReference type="Proteomes" id="UP001140562">
    <property type="component" value="Unassembled WGS sequence"/>
</dbReference>
<dbReference type="InterPro" id="IPR057326">
    <property type="entry name" value="KR_dom"/>
</dbReference>
<comment type="caution">
    <text evidence="5">Lacks conserved residue(s) required for the propagation of feature annotation.</text>
</comment>
<accession>A0A9W8WZ23</accession>
<protein>
    <recommendedName>
        <fullName evidence="12">Carrier domain-containing protein</fullName>
    </recommendedName>
</protein>
<proteinExistence type="predicted"/>
<dbReference type="GO" id="GO:0004312">
    <property type="term" value="F:fatty acid synthase activity"/>
    <property type="evidence" value="ECO:0007669"/>
    <property type="project" value="TreeGrafter"/>
</dbReference>
<dbReference type="InterPro" id="IPR049551">
    <property type="entry name" value="PKS_DH_C"/>
</dbReference>
<dbReference type="Gene3D" id="3.90.180.10">
    <property type="entry name" value="Medium-chain alcohol dehydrogenases, catalytic domain"/>
    <property type="match status" value="1"/>
</dbReference>
<dbReference type="InterPro" id="IPR049900">
    <property type="entry name" value="PKS_mFAS_DH"/>
</dbReference>
<dbReference type="EMBL" id="JAPEUV010000046">
    <property type="protein sequence ID" value="KAJ4336675.1"/>
    <property type="molecule type" value="Genomic_DNA"/>
</dbReference>
<dbReference type="Gene3D" id="1.10.1200.10">
    <property type="entry name" value="ACP-like"/>
    <property type="match status" value="1"/>
</dbReference>
<dbReference type="InterPro" id="IPR049552">
    <property type="entry name" value="PKS_DH_N"/>
</dbReference>
<dbReference type="InterPro" id="IPR036736">
    <property type="entry name" value="ACP-like_sf"/>
</dbReference>
<dbReference type="GO" id="GO:0016491">
    <property type="term" value="F:oxidoreductase activity"/>
    <property type="evidence" value="ECO:0007669"/>
    <property type="project" value="InterPro"/>
</dbReference>
<dbReference type="SUPFAM" id="SSF50129">
    <property type="entry name" value="GroES-like"/>
    <property type="match status" value="1"/>
</dbReference>
<feature type="domain" description="Carrier" evidence="7">
    <location>
        <begin position="2101"/>
        <end position="2178"/>
    </location>
</feature>
<gene>
    <name evidence="10" type="ORF">N0V87_005237</name>
</gene>
<comment type="caution">
    <text evidence="10">The sequence shown here is derived from an EMBL/GenBank/DDBJ whole genome shotgun (WGS) entry which is preliminary data.</text>
</comment>
<dbReference type="InterPro" id="IPR014031">
    <property type="entry name" value="Ketoacyl_synth_C"/>
</dbReference>
<keyword evidence="11" id="KW-1185">Reference proteome</keyword>
<dbReference type="InterPro" id="IPR014043">
    <property type="entry name" value="Acyl_transferase_dom"/>
</dbReference>
<dbReference type="SUPFAM" id="SSF52151">
    <property type="entry name" value="FabD/lysophospholipase-like"/>
    <property type="match status" value="1"/>
</dbReference>
<evidence type="ECO:0000256" key="2">
    <source>
        <dbReference type="ARBA" id="ARBA00022553"/>
    </source>
</evidence>
<dbReference type="InterPro" id="IPR020807">
    <property type="entry name" value="PKS_DH"/>
</dbReference>
<dbReference type="Pfam" id="PF00109">
    <property type="entry name" value="ketoacyl-synt"/>
    <property type="match status" value="1"/>
</dbReference>
<dbReference type="SMART" id="SM00825">
    <property type="entry name" value="PKS_KS"/>
    <property type="match status" value="1"/>
</dbReference>
<dbReference type="Pfam" id="PF13602">
    <property type="entry name" value="ADH_zinc_N_2"/>
    <property type="match status" value="1"/>
</dbReference>
<feature type="domain" description="Ketosynthase family 3 (KS3)" evidence="8">
    <location>
        <begin position="102"/>
        <end position="439"/>
    </location>
</feature>
<evidence type="ECO:0000256" key="3">
    <source>
        <dbReference type="ARBA" id="ARBA00022679"/>
    </source>
</evidence>
<dbReference type="PANTHER" id="PTHR43775">
    <property type="entry name" value="FATTY ACID SYNTHASE"/>
    <property type="match status" value="1"/>
</dbReference>
<evidence type="ECO:0000256" key="4">
    <source>
        <dbReference type="ARBA" id="ARBA00023268"/>
    </source>
</evidence>
<evidence type="ECO:0000259" key="7">
    <source>
        <dbReference type="PROSITE" id="PS50075"/>
    </source>
</evidence>
<dbReference type="InterPro" id="IPR050091">
    <property type="entry name" value="PKS_NRPS_Biosynth_Enz"/>
</dbReference>
<dbReference type="OrthoDB" id="329835at2759"/>
<dbReference type="Gene3D" id="3.40.50.720">
    <property type="entry name" value="NAD(P)-binding Rossmann-like Domain"/>
    <property type="match status" value="2"/>
</dbReference>
<keyword evidence="2" id="KW-0597">Phosphoprotein</keyword>
<dbReference type="Gene3D" id="3.40.366.10">
    <property type="entry name" value="Malonyl-Coenzyme A Acyl Carrier Protein, domain 2"/>
    <property type="match status" value="1"/>
</dbReference>
<dbReference type="InterPro" id="IPR016036">
    <property type="entry name" value="Malonyl_transacylase_ACP-bd"/>
</dbReference>
<dbReference type="SMART" id="SM00829">
    <property type="entry name" value="PKS_ER"/>
    <property type="match status" value="1"/>
</dbReference>
<keyword evidence="3" id="KW-0808">Transferase</keyword>
<dbReference type="GO" id="GO:0031177">
    <property type="term" value="F:phosphopantetheine binding"/>
    <property type="evidence" value="ECO:0007669"/>
    <property type="project" value="InterPro"/>
</dbReference>
<dbReference type="Gene3D" id="3.40.47.10">
    <property type="match status" value="2"/>
</dbReference>
<evidence type="ECO:0000256" key="6">
    <source>
        <dbReference type="SAM" id="MobiDB-lite"/>
    </source>
</evidence>
<dbReference type="InterPro" id="IPR020806">
    <property type="entry name" value="PKS_PP-bd"/>
</dbReference>
<dbReference type="InterPro" id="IPR016039">
    <property type="entry name" value="Thiolase-like"/>
</dbReference>
<dbReference type="GO" id="GO:0044550">
    <property type="term" value="P:secondary metabolite biosynthetic process"/>
    <property type="evidence" value="ECO:0007669"/>
    <property type="project" value="UniProtKB-ARBA"/>
</dbReference>
<keyword evidence="1" id="KW-0596">Phosphopantetheine</keyword>
<evidence type="ECO:0000256" key="1">
    <source>
        <dbReference type="ARBA" id="ARBA00022450"/>
    </source>
</evidence>
<evidence type="ECO:0000259" key="9">
    <source>
        <dbReference type="PROSITE" id="PS52019"/>
    </source>
</evidence>
<dbReference type="InterPro" id="IPR042104">
    <property type="entry name" value="PKS_dehydratase_sf"/>
</dbReference>
<dbReference type="SMART" id="SM00826">
    <property type="entry name" value="PKS_DH"/>
    <property type="match status" value="1"/>
</dbReference>
<dbReference type="PANTHER" id="PTHR43775:SF13">
    <property type="entry name" value="POLYKETIDE SYNTHASE 1"/>
    <property type="match status" value="1"/>
</dbReference>
<feature type="region of interest" description="C-terminal hotdog fold" evidence="5">
    <location>
        <begin position="1093"/>
        <end position="1250"/>
    </location>
</feature>
<dbReference type="InterPro" id="IPR036291">
    <property type="entry name" value="NAD(P)-bd_dom_sf"/>
</dbReference>
<reference evidence="10" key="1">
    <citation type="submission" date="2022-10" db="EMBL/GenBank/DDBJ databases">
        <title>Tapping the CABI collections for fungal endophytes: first genome assemblies for Collariella, Neodidymelliopsis, Ascochyta clinopodiicola, Didymella pomorum, Didymosphaeria variabile, Neocosmospora piperis and Neocucurbitaria cava.</title>
        <authorList>
            <person name="Hill R."/>
        </authorList>
    </citation>
    <scope>NUCLEOTIDE SEQUENCE</scope>
    <source>
        <strain evidence="10">IMI 360193</strain>
    </source>
</reference>
<dbReference type="InterPro" id="IPR032821">
    <property type="entry name" value="PKS_assoc"/>
</dbReference>
<dbReference type="PROSITE" id="PS52004">
    <property type="entry name" value="KS3_2"/>
    <property type="match status" value="1"/>
</dbReference>
<dbReference type="Pfam" id="PF21089">
    <property type="entry name" value="PKS_DH_N"/>
    <property type="match status" value="1"/>
</dbReference>
<dbReference type="SMART" id="SM00827">
    <property type="entry name" value="PKS_AT"/>
    <property type="match status" value="1"/>
</dbReference>
<evidence type="ECO:0000313" key="11">
    <source>
        <dbReference type="Proteomes" id="UP001140562"/>
    </source>
</evidence>
<keyword evidence="4" id="KW-0511">Multifunctional enzyme</keyword>
<dbReference type="PROSITE" id="PS52019">
    <property type="entry name" value="PKS_MFAS_DH"/>
    <property type="match status" value="1"/>
</dbReference>
<dbReference type="InterPro" id="IPR001227">
    <property type="entry name" value="Ac_transferase_dom_sf"/>
</dbReference>
<dbReference type="Gene3D" id="3.10.129.110">
    <property type="entry name" value="Polyketide synthase dehydratase"/>
    <property type="match status" value="1"/>
</dbReference>
<dbReference type="InterPro" id="IPR009081">
    <property type="entry name" value="PP-bd_ACP"/>
</dbReference>
<feature type="compositionally biased region" description="Polar residues" evidence="6">
    <location>
        <begin position="58"/>
        <end position="67"/>
    </location>
</feature>
<name>A0A9W8WZ23_9PLEO</name>
<dbReference type="PROSITE" id="PS50075">
    <property type="entry name" value="CARRIER"/>
    <property type="match status" value="1"/>
</dbReference>
<dbReference type="Pfam" id="PF02801">
    <property type="entry name" value="Ketoacyl-synt_C"/>
    <property type="match status" value="1"/>
</dbReference>
<organism evidence="10 11">
    <name type="scientific">Didymella glomerata</name>
    <dbReference type="NCBI Taxonomy" id="749621"/>
    <lineage>
        <taxon>Eukaryota</taxon>
        <taxon>Fungi</taxon>
        <taxon>Dikarya</taxon>
        <taxon>Ascomycota</taxon>
        <taxon>Pezizomycotina</taxon>
        <taxon>Dothideomycetes</taxon>
        <taxon>Pleosporomycetidae</taxon>
        <taxon>Pleosporales</taxon>
        <taxon>Pleosporineae</taxon>
        <taxon>Didymellaceae</taxon>
        <taxon>Didymella</taxon>
    </lineage>
</organism>
<dbReference type="Pfam" id="PF14765">
    <property type="entry name" value="PS-DH"/>
    <property type="match status" value="1"/>
</dbReference>
<dbReference type="InterPro" id="IPR020843">
    <property type="entry name" value="ER"/>
</dbReference>
<dbReference type="CDD" id="cd00833">
    <property type="entry name" value="PKS"/>
    <property type="match status" value="1"/>
</dbReference>
<dbReference type="InterPro" id="IPR056501">
    <property type="entry name" value="NAD-bd_HRPKS_sdrA"/>
</dbReference>
<dbReference type="SMART" id="SM00822">
    <property type="entry name" value="PKS_KR"/>
    <property type="match status" value="1"/>
</dbReference>
<dbReference type="Pfam" id="PF16197">
    <property type="entry name" value="KAsynt_C_assoc"/>
    <property type="match status" value="1"/>
</dbReference>
<dbReference type="InterPro" id="IPR011032">
    <property type="entry name" value="GroES-like_sf"/>
</dbReference>
<dbReference type="InterPro" id="IPR013154">
    <property type="entry name" value="ADH-like_N"/>
</dbReference>
<feature type="domain" description="PKS/mFAS DH" evidence="9">
    <location>
        <begin position="933"/>
        <end position="1250"/>
    </location>
</feature>
<dbReference type="Pfam" id="PF00698">
    <property type="entry name" value="Acyl_transf_1"/>
    <property type="match status" value="1"/>
</dbReference>